<evidence type="ECO:0000313" key="2">
    <source>
        <dbReference type="EMBL" id="KAK9928744.1"/>
    </source>
</evidence>
<dbReference type="AlphaFoldDB" id="A0AAW1WXA7"/>
<gene>
    <name evidence="2" type="ORF">M0R45_025864</name>
</gene>
<feature type="compositionally biased region" description="Acidic residues" evidence="1">
    <location>
        <begin position="53"/>
        <end position="67"/>
    </location>
</feature>
<dbReference type="EMBL" id="JBEDUW010000005">
    <property type="protein sequence ID" value="KAK9928744.1"/>
    <property type="molecule type" value="Genomic_DNA"/>
</dbReference>
<evidence type="ECO:0000256" key="1">
    <source>
        <dbReference type="SAM" id="MobiDB-lite"/>
    </source>
</evidence>
<organism evidence="2 3">
    <name type="scientific">Rubus argutus</name>
    <name type="common">Southern blackberry</name>
    <dbReference type="NCBI Taxonomy" id="59490"/>
    <lineage>
        <taxon>Eukaryota</taxon>
        <taxon>Viridiplantae</taxon>
        <taxon>Streptophyta</taxon>
        <taxon>Embryophyta</taxon>
        <taxon>Tracheophyta</taxon>
        <taxon>Spermatophyta</taxon>
        <taxon>Magnoliopsida</taxon>
        <taxon>eudicotyledons</taxon>
        <taxon>Gunneridae</taxon>
        <taxon>Pentapetalae</taxon>
        <taxon>rosids</taxon>
        <taxon>fabids</taxon>
        <taxon>Rosales</taxon>
        <taxon>Rosaceae</taxon>
        <taxon>Rosoideae</taxon>
        <taxon>Rosoideae incertae sedis</taxon>
        <taxon>Rubus</taxon>
    </lineage>
</organism>
<name>A0AAW1WXA7_RUBAR</name>
<keyword evidence="3" id="KW-1185">Reference proteome</keyword>
<reference evidence="2 3" key="1">
    <citation type="journal article" date="2023" name="G3 (Bethesda)">
        <title>A chromosome-length genome assembly and annotation of blackberry (Rubus argutus, cv. 'Hillquist').</title>
        <authorList>
            <person name="Bruna T."/>
            <person name="Aryal R."/>
            <person name="Dudchenko O."/>
            <person name="Sargent D.J."/>
            <person name="Mead D."/>
            <person name="Buti M."/>
            <person name="Cavallini A."/>
            <person name="Hytonen T."/>
            <person name="Andres J."/>
            <person name="Pham M."/>
            <person name="Weisz D."/>
            <person name="Mascagni F."/>
            <person name="Usai G."/>
            <person name="Natali L."/>
            <person name="Bassil N."/>
            <person name="Fernandez G.E."/>
            <person name="Lomsadze A."/>
            <person name="Armour M."/>
            <person name="Olukolu B."/>
            <person name="Poorten T."/>
            <person name="Britton C."/>
            <person name="Davik J."/>
            <person name="Ashrafi H."/>
            <person name="Aiden E.L."/>
            <person name="Borodovsky M."/>
            <person name="Worthington M."/>
        </authorList>
    </citation>
    <scope>NUCLEOTIDE SEQUENCE [LARGE SCALE GENOMIC DNA]</scope>
    <source>
        <strain evidence="2">PI 553951</strain>
    </source>
</reference>
<dbReference type="Proteomes" id="UP001457282">
    <property type="component" value="Unassembled WGS sequence"/>
</dbReference>
<feature type="region of interest" description="Disordered" evidence="1">
    <location>
        <begin position="40"/>
        <end position="74"/>
    </location>
</feature>
<accession>A0AAW1WXA7</accession>
<evidence type="ECO:0000313" key="3">
    <source>
        <dbReference type="Proteomes" id="UP001457282"/>
    </source>
</evidence>
<sequence>MYSLDMEHQSPARSISQNTTIAISDVEVTDNCGDGIQSKLDFESDNDFNGSVEIEDNEVGDSQEELEEATKPKENVDSIHSRIRQELIPVIGMKFETEDDAHAFTIEGKREKDKRNPYVKSHRAETRFECLARMKINYQLSVPRVGSRGSGGFGSGRGELKAMVRPGQQLAAAEELEHGAATEGAAVAALGARTHGKEQRSCCKYDD</sequence>
<proteinExistence type="predicted"/>
<protein>
    <submittedName>
        <fullName evidence="2">Uncharacterized protein</fullName>
    </submittedName>
</protein>
<comment type="caution">
    <text evidence="2">The sequence shown here is derived from an EMBL/GenBank/DDBJ whole genome shotgun (WGS) entry which is preliminary data.</text>
</comment>